<reference evidence="2 3" key="1">
    <citation type="submission" date="2019-07" db="EMBL/GenBank/DDBJ databases">
        <title>Reclasification of Spiribacter aquaticus.</title>
        <authorList>
            <person name="Leon M.J."/>
            <person name="Sanchez-Porro C."/>
            <person name="Ventosa A."/>
        </authorList>
    </citation>
    <scope>NUCLEOTIDE SEQUENCE [LARGE SCALE GENOMIC DNA]</scope>
    <source>
        <strain evidence="2 3">SP30</strain>
    </source>
</reference>
<feature type="compositionally biased region" description="Basic residues" evidence="1">
    <location>
        <begin position="144"/>
        <end position="155"/>
    </location>
</feature>
<dbReference type="EMBL" id="VMKP01000003">
    <property type="protein sequence ID" value="TVO64467.1"/>
    <property type="molecule type" value="Genomic_DNA"/>
</dbReference>
<feature type="compositionally biased region" description="Basic and acidic residues" evidence="1">
    <location>
        <begin position="120"/>
        <end position="142"/>
    </location>
</feature>
<dbReference type="Proteomes" id="UP000316688">
    <property type="component" value="Unassembled WGS sequence"/>
</dbReference>
<dbReference type="Pfam" id="PF05258">
    <property type="entry name" value="DciA"/>
    <property type="match status" value="1"/>
</dbReference>
<dbReference type="AlphaFoldDB" id="A0A557RH21"/>
<name>A0A557RH21_9GAMM</name>
<organism evidence="2 3">
    <name type="scientific">Spiribacter aquaticus</name>
    <dbReference type="NCBI Taxonomy" id="1935996"/>
    <lineage>
        <taxon>Bacteria</taxon>
        <taxon>Pseudomonadati</taxon>
        <taxon>Pseudomonadota</taxon>
        <taxon>Gammaproteobacteria</taxon>
        <taxon>Chromatiales</taxon>
        <taxon>Ectothiorhodospiraceae</taxon>
        <taxon>Spiribacter</taxon>
    </lineage>
</organism>
<comment type="caution">
    <text evidence="2">The sequence shown here is derived from an EMBL/GenBank/DDBJ whole genome shotgun (WGS) entry which is preliminary data.</text>
</comment>
<accession>A0A557RH21</accession>
<dbReference type="InterPro" id="IPR007922">
    <property type="entry name" value="DciA-like"/>
</dbReference>
<keyword evidence="3" id="KW-1185">Reference proteome</keyword>
<evidence type="ECO:0000313" key="3">
    <source>
        <dbReference type="Proteomes" id="UP000316688"/>
    </source>
</evidence>
<sequence>MSERRAGGPGRLQGIMRRSSSDMKAIRRQTALLERATRTLNGALPGRLHGHWQVAALSTDALIVTAESSAWATPLRAYQSALLATAGESLGVRPARLQIRLATPPPARPPRRRSATLSDETARHLESAARGMDDERLAESLRRLASRRRGASGDG</sequence>
<feature type="region of interest" description="Disordered" evidence="1">
    <location>
        <begin position="1"/>
        <end position="23"/>
    </location>
</feature>
<evidence type="ECO:0000313" key="2">
    <source>
        <dbReference type="EMBL" id="TVO64467.1"/>
    </source>
</evidence>
<proteinExistence type="predicted"/>
<evidence type="ECO:0000256" key="1">
    <source>
        <dbReference type="SAM" id="MobiDB-lite"/>
    </source>
</evidence>
<gene>
    <name evidence="2" type="ORF">FPL11_07360</name>
</gene>
<feature type="region of interest" description="Disordered" evidence="1">
    <location>
        <begin position="101"/>
        <end position="155"/>
    </location>
</feature>
<protein>
    <submittedName>
        <fullName evidence="2">DUF721 domain-containing protein</fullName>
    </submittedName>
</protein>
<dbReference type="RefSeq" id="WP_144348047.1">
    <property type="nucleotide sequence ID" value="NZ_VMKP01000003.1"/>
</dbReference>